<dbReference type="OrthoDB" id="44061at2759"/>
<feature type="domain" description="MsrB" evidence="5">
    <location>
        <begin position="128"/>
        <end position="212"/>
    </location>
</feature>
<evidence type="ECO:0000256" key="4">
    <source>
        <dbReference type="SAM" id="MobiDB-lite"/>
    </source>
</evidence>
<dbReference type="PANTHER" id="PTHR46081:SF8">
    <property type="entry name" value="PEPTIDE METHIONINE SULFOXIDE REDUCTASE 2"/>
    <property type="match status" value="1"/>
</dbReference>
<reference evidence="6" key="1">
    <citation type="journal article" date="2021" name="Sci. Rep.">
        <title>Diploid genomic architecture of Nitzschia inconspicua, an elite biomass production diatom.</title>
        <authorList>
            <person name="Oliver A."/>
            <person name="Podell S."/>
            <person name="Pinowska A."/>
            <person name="Traller J.C."/>
            <person name="Smith S.R."/>
            <person name="McClure R."/>
            <person name="Beliaev A."/>
            <person name="Bohutskyi P."/>
            <person name="Hill E.A."/>
            <person name="Rabines A."/>
            <person name="Zheng H."/>
            <person name="Allen L.Z."/>
            <person name="Kuo A."/>
            <person name="Grigoriev I.V."/>
            <person name="Allen A.E."/>
            <person name="Hazlebeck D."/>
            <person name="Allen E.E."/>
        </authorList>
    </citation>
    <scope>NUCLEOTIDE SEQUENCE</scope>
    <source>
        <strain evidence="6">Hildebrandi</strain>
    </source>
</reference>
<accession>A0A9K3KP61</accession>
<keyword evidence="3" id="KW-0862">Zinc</keyword>
<dbReference type="GO" id="GO:0006979">
    <property type="term" value="P:response to oxidative stress"/>
    <property type="evidence" value="ECO:0007669"/>
    <property type="project" value="InterPro"/>
</dbReference>
<feature type="compositionally biased region" description="Low complexity" evidence="4">
    <location>
        <begin position="10"/>
        <end position="19"/>
    </location>
</feature>
<dbReference type="GO" id="GO:0033743">
    <property type="term" value="F:peptide-methionine (R)-S-oxide reductase activity"/>
    <property type="evidence" value="ECO:0007669"/>
    <property type="project" value="InterPro"/>
</dbReference>
<dbReference type="InterPro" id="IPR028427">
    <property type="entry name" value="Met_Sox_Rdtase_MsrB"/>
</dbReference>
<keyword evidence="2" id="KW-0479">Metal-binding</keyword>
<name>A0A9K3KP61_9STRA</name>
<evidence type="ECO:0000256" key="1">
    <source>
        <dbReference type="ARBA" id="ARBA00001947"/>
    </source>
</evidence>
<gene>
    <name evidence="6" type="ORF">IV203_016092</name>
</gene>
<feature type="region of interest" description="Disordered" evidence="4">
    <location>
        <begin position="242"/>
        <end position="263"/>
    </location>
</feature>
<dbReference type="GO" id="GO:0030091">
    <property type="term" value="P:protein repair"/>
    <property type="evidence" value="ECO:0007669"/>
    <property type="project" value="InterPro"/>
</dbReference>
<dbReference type="EMBL" id="JAGRRH010000020">
    <property type="protein sequence ID" value="KAG7347387.1"/>
    <property type="molecule type" value="Genomic_DNA"/>
</dbReference>
<evidence type="ECO:0000313" key="6">
    <source>
        <dbReference type="EMBL" id="KAG7347387.1"/>
    </source>
</evidence>
<evidence type="ECO:0000256" key="2">
    <source>
        <dbReference type="ARBA" id="ARBA00022723"/>
    </source>
</evidence>
<dbReference type="AlphaFoldDB" id="A0A9K3KP61"/>
<comment type="cofactor">
    <cofactor evidence="1">
        <name>Zn(2+)</name>
        <dbReference type="ChEBI" id="CHEBI:29105"/>
    </cofactor>
</comment>
<organism evidence="6 7">
    <name type="scientific">Nitzschia inconspicua</name>
    <dbReference type="NCBI Taxonomy" id="303405"/>
    <lineage>
        <taxon>Eukaryota</taxon>
        <taxon>Sar</taxon>
        <taxon>Stramenopiles</taxon>
        <taxon>Ochrophyta</taxon>
        <taxon>Bacillariophyta</taxon>
        <taxon>Bacillariophyceae</taxon>
        <taxon>Bacillariophycidae</taxon>
        <taxon>Bacillariales</taxon>
        <taxon>Bacillariaceae</taxon>
        <taxon>Nitzschia</taxon>
    </lineage>
</organism>
<feature type="region of interest" description="Disordered" evidence="4">
    <location>
        <begin position="1"/>
        <end position="102"/>
    </location>
</feature>
<sequence>MSNEERLSLEDGGSSSSGEDFADDTEGNYPETVLLTPPSSSCKPKISLGKNAMKEGQSDGGNEPDASSGASKQVQSRSKKKQALSFSMHSPRMPRRTAAVPRSLSLTSARRRIHEVDGRPLQHWDRKNFETKRDETCRVPYYSKYNRFFPKRGHFCCKACGNPLYSHVTKFDAEDGWPAFGACVEGSIGVIPSEKRKAQIERENQACIKIQAFVRGALCRMRVAKMLEELIQQLLDRQKQTKQQSAIDEGVESGESSEFKRKSPLFSPSTIKKKLSASKSLKYTLLRALGDDYTEIHCHRCKSHLGDVLEEETVGRDGREFRERHRVNGRALKYVEDDLPKRIMVESSLLFADPARRRLLGLPSPKKKMEANTTLRSVPFVSPRTQRRRLLSANSIAADPLSVSCHPMLQGSSASRRKRVGFDSLSVTSHEPVETGETTNMLGSSFHTISVLDKNDGTSTRPIGRRGGRFRATNMQEKRAVLEQFILSKSMH</sequence>
<dbReference type="GO" id="GO:0046872">
    <property type="term" value="F:metal ion binding"/>
    <property type="evidence" value="ECO:0007669"/>
    <property type="project" value="UniProtKB-KW"/>
</dbReference>
<dbReference type="PROSITE" id="PS50096">
    <property type="entry name" value="IQ"/>
    <property type="match status" value="1"/>
</dbReference>
<evidence type="ECO:0000256" key="3">
    <source>
        <dbReference type="ARBA" id="ARBA00022833"/>
    </source>
</evidence>
<evidence type="ECO:0000259" key="5">
    <source>
        <dbReference type="Pfam" id="PF01641"/>
    </source>
</evidence>
<keyword evidence="7" id="KW-1185">Reference proteome</keyword>
<evidence type="ECO:0000313" key="7">
    <source>
        <dbReference type="Proteomes" id="UP000693970"/>
    </source>
</evidence>
<dbReference type="Proteomes" id="UP000693970">
    <property type="component" value="Unassembled WGS sequence"/>
</dbReference>
<dbReference type="InterPro" id="IPR002579">
    <property type="entry name" value="Met_Sox_Rdtase_MsrB_dom"/>
</dbReference>
<protein>
    <submittedName>
        <fullName evidence="6">SelR domain containing protein</fullName>
    </submittedName>
</protein>
<dbReference type="PANTHER" id="PTHR46081">
    <property type="entry name" value="PEPTIDE METHIONINE SULFOXIDE REDUCTASE 2"/>
    <property type="match status" value="1"/>
</dbReference>
<reference evidence="6" key="2">
    <citation type="submission" date="2021-04" db="EMBL/GenBank/DDBJ databases">
        <authorList>
            <person name="Podell S."/>
        </authorList>
    </citation>
    <scope>NUCLEOTIDE SEQUENCE</scope>
    <source>
        <strain evidence="6">Hildebrandi</strain>
    </source>
</reference>
<comment type="caution">
    <text evidence="6">The sequence shown here is derived from an EMBL/GenBank/DDBJ whole genome shotgun (WGS) entry which is preliminary data.</text>
</comment>
<proteinExistence type="predicted"/>
<dbReference type="Pfam" id="PF01641">
    <property type="entry name" value="SelR"/>
    <property type="match status" value="1"/>
</dbReference>